<sequence length="346" mass="35380">MTETGGQTASRRRRRLSTMMIGLLVIGAVAWSALWYVGRAQALARVDAGLAELARRGVVVTCPEPVIGGYPFRMELACASPSLALPAAGVVASGAALRLVAQVWDPFLVIAEIDGPIAAEDGRGGDVATTLKALQISLRWSPSGVERLSLAIDEADATFRSATGPAIRAVATRFEAHGRRSGAQGQDLDLAMTATAGAVTVDGRRAGPRRADLTIAATLVGAAVPGPGDRLAAFVAAGGRIEPLHLGLGASGVTIDGDGALRLGADGLLQGTIATTANGLAHLVTARDDLGPELTAAIGSYGLFGRPSTDPARPGRRLDLVIEAGQARLGRLVIGRIPPILPPAGR</sequence>
<dbReference type="EMBL" id="SJFN01000037">
    <property type="protein sequence ID" value="TBW33966.1"/>
    <property type="molecule type" value="Genomic_DNA"/>
</dbReference>
<name>A0A4Q9VHA8_9HYPH</name>
<dbReference type="OrthoDB" id="7169664at2"/>
<proteinExistence type="predicted"/>
<organism evidence="2 3">
    <name type="scientific">Siculibacillus lacustris</name>
    <dbReference type="NCBI Taxonomy" id="1549641"/>
    <lineage>
        <taxon>Bacteria</taxon>
        <taxon>Pseudomonadati</taxon>
        <taxon>Pseudomonadota</taxon>
        <taxon>Alphaproteobacteria</taxon>
        <taxon>Hyphomicrobiales</taxon>
        <taxon>Ancalomicrobiaceae</taxon>
        <taxon>Siculibacillus</taxon>
    </lineage>
</organism>
<protein>
    <submittedName>
        <fullName evidence="2">DUF2125 domain-containing protein</fullName>
    </submittedName>
</protein>
<evidence type="ECO:0000313" key="2">
    <source>
        <dbReference type="EMBL" id="TBW33966.1"/>
    </source>
</evidence>
<keyword evidence="1" id="KW-1133">Transmembrane helix</keyword>
<evidence type="ECO:0000313" key="3">
    <source>
        <dbReference type="Proteomes" id="UP000292781"/>
    </source>
</evidence>
<feature type="transmembrane region" description="Helical" evidence="1">
    <location>
        <begin position="20"/>
        <end position="38"/>
    </location>
</feature>
<dbReference type="Pfam" id="PF09898">
    <property type="entry name" value="DUF2125"/>
    <property type="match status" value="1"/>
</dbReference>
<keyword evidence="1" id="KW-0472">Membrane</keyword>
<dbReference type="InterPro" id="IPR018666">
    <property type="entry name" value="DUF2125"/>
</dbReference>
<accession>A0A4Q9VHA8</accession>
<dbReference type="RefSeq" id="WP_131311233.1">
    <property type="nucleotide sequence ID" value="NZ_SJFN01000037.1"/>
</dbReference>
<comment type="caution">
    <text evidence="2">The sequence shown here is derived from an EMBL/GenBank/DDBJ whole genome shotgun (WGS) entry which is preliminary data.</text>
</comment>
<reference evidence="2 3" key="1">
    <citation type="submission" date="2019-02" db="EMBL/GenBank/DDBJ databases">
        <title>Siculibacillus lacustris gen. nov., sp. nov., a new rosette-forming bacterium isolated from a freshwater crater lake (Lake St. Ana, Romania).</title>
        <authorList>
            <person name="Felfoldi T."/>
            <person name="Marton Z."/>
            <person name="Szabo A."/>
            <person name="Mentes A."/>
            <person name="Boka K."/>
            <person name="Marialigeti K."/>
            <person name="Mathe I."/>
            <person name="Koncz M."/>
            <person name="Schumann P."/>
            <person name="Toth E."/>
        </authorList>
    </citation>
    <scope>NUCLEOTIDE SEQUENCE [LARGE SCALE GENOMIC DNA]</scope>
    <source>
        <strain evidence="2 3">SA-279</strain>
    </source>
</reference>
<keyword evidence="3" id="KW-1185">Reference proteome</keyword>
<keyword evidence="1" id="KW-0812">Transmembrane</keyword>
<gene>
    <name evidence="2" type="ORF">EYW49_19105</name>
</gene>
<dbReference type="AlphaFoldDB" id="A0A4Q9VHA8"/>
<evidence type="ECO:0000256" key="1">
    <source>
        <dbReference type="SAM" id="Phobius"/>
    </source>
</evidence>
<dbReference type="Proteomes" id="UP000292781">
    <property type="component" value="Unassembled WGS sequence"/>
</dbReference>